<dbReference type="InterPro" id="IPR005025">
    <property type="entry name" value="FMN_Rdtase-like_dom"/>
</dbReference>
<dbReference type="AlphaFoldDB" id="A0A8H9L1F4"/>
<dbReference type="PANTHER" id="PTHR43408:SF2">
    <property type="entry name" value="FMN REDUCTASE (NADPH)"/>
    <property type="match status" value="1"/>
</dbReference>
<dbReference type="EMBL" id="BMOI01000002">
    <property type="protein sequence ID" value="GGK91683.1"/>
    <property type="molecule type" value="Genomic_DNA"/>
</dbReference>
<reference evidence="5" key="1">
    <citation type="journal article" date="2014" name="Int. J. Syst. Evol. Microbiol.">
        <title>Complete genome sequence of Corynebacterium casei LMG S-19264T (=DSM 44701T), isolated from a smear-ripened cheese.</title>
        <authorList>
            <consortium name="US DOE Joint Genome Institute (JGI-PGF)"/>
            <person name="Walter F."/>
            <person name="Albersmeier A."/>
            <person name="Kalinowski J."/>
            <person name="Ruckert C."/>
        </authorList>
    </citation>
    <scope>NUCLEOTIDE SEQUENCE</scope>
    <source>
        <strain evidence="5">JCM 1480</strain>
    </source>
</reference>
<dbReference type="InterPro" id="IPR051814">
    <property type="entry name" value="NAD(P)H-dep_FMN_reductase"/>
</dbReference>
<evidence type="ECO:0000313" key="5">
    <source>
        <dbReference type="EMBL" id="GGK91683.1"/>
    </source>
</evidence>
<keyword evidence="1" id="KW-0285">Flavoprotein</keyword>
<gene>
    <name evidence="5" type="ORF">GCM10009769_07250</name>
</gene>
<proteinExistence type="predicted"/>
<dbReference type="GO" id="GO:0016491">
    <property type="term" value="F:oxidoreductase activity"/>
    <property type="evidence" value="ECO:0007669"/>
    <property type="project" value="UniProtKB-KW"/>
</dbReference>
<keyword evidence="2" id="KW-0288">FMN</keyword>
<dbReference type="Proteomes" id="UP000648535">
    <property type="component" value="Unassembled WGS sequence"/>
</dbReference>
<dbReference type="InterPro" id="IPR029039">
    <property type="entry name" value="Flavoprotein-like_sf"/>
</dbReference>
<dbReference type="PANTHER" id="PTHR43408">
    <property type="entry name" value="FMN REDUCTASE (NADPH)"/>
    <property type="match status" value="1"/>
</dbReference>
<evidence type="ECO:0000313" key="6">
    <source>
        <dbReference type="Proteomes" id="UP000648535"/>
    </source>
</evidence>
<protein>
    <recommendedName>
        <fullName evidence="4">NADPH-dependent FMN reductase-like domain-containing protein</fullName>
    </recommendedName>
</protein>
<evidence type="ECO:0000259" key="4">
    <source>
        <dbReference type="Pfam" id="PF03358"/>
    </source>
</evidence>
<sequence length="215" mass="22835">MPSHAHLGPAPRVSIDGMSGELVVGVSGSPSDPSRTSTLVAATVERLGQEIEDARTETVEIGPLLADLGAAGSREAMAPATVRALELVESADVLVVGSPAFRAAYSGAFKLFFDWVGQYDLVDTPVLLTATGGSDRHALLVEHQMRPLFGFFQSTTLPLGVFGNERDFAKREGGYDIASVDLELRIDQAVRRAVPIIRGGFATAGMPDVRRPAEF</sequence>
<comment type="caution">
    <text evidence="5">The sequence shown here is derived from an EMBL/GenBank/DDBJ whole genome shotgun (WGS) entry which is preliminary data.</text>
</comment>
<dbReference type="SUPFAM" id="SSF52218">
    <property type="entry name" value="Flavoproteins"/>
    <property type="match status" value="1"/>
</dbReference>
<name>A0A8H9L1F4_9MICO</name>
<evidence type="ECO:0000256" key="1">
    <source>
        <dbReference type="ARBA" id="ARBA00022630"/>
    </source>
</evidence>
<dbReference type="Pfam" id="PF03358">
    <property type="entry name" value="FMN_red"/>
    <property type="match status" value="1"/>
</dbReference>
<dbReference type="Gene3D" id="3.40.50.360">
    <property type="match status" value="1"/>
</dbReference>
<evidence type="ECO:0000256" key="2">
    <source>
        <dbReference type="ARBA" id="ARBA00022643"/>
    </source>
</evidence>
<accession>A0A8H9L1F4</accession>
<reference evidence="5" key="2">
    <citation type="submission" date="2020-09" db="EMBL/GenBank/DDBJ databases">
        <authorList>
            <person name="Sun Q."/>
            <person name="Ohkuma M."/>
        </authorList>
    </citation>
    <scope>NUCLEOTIDE SEQUENCE</scope>
    <source>
        <strain evidence="5">JCM 1480</strain>
    </source>
</reference>
<keyword evidence="3" id="KW-0560">Oxidoreductase</keyword>
<organism evidence="5 6">
    <name type="scientific">Curtobacterium luteum</name>
    <dbReference type="NCBI Taxonomy" id="33881"/>
    <lineage>
        <taxon>Bacteria</taxon>
        <taxon>Bacillati</taxon>
        <taxon>Actinomycetota</taxon>
        <taxon>Actinomycetes</taxon>
        <taxon>Micrococcales</taxon>
        <taxon>Microbacteriaceae</taxon>
        <taxon>Curtobacterium</taxon>
    </lineage>
</organism>
<feature type="domain" description="NADPH-dependent FMN reductase-like" evidence="4">
    <location>
        <begin position="23"/>
        <end position="162"/>
    </location>
</feature>
<evidence type="ECO:0000256" key="3">
    <source>
        <dbReference type="ARBA" id="ARBA00023002"/>
    </source>
</evidence>